<dbReference type="OrthoDB" id="674604at2759"/>
<gene>
    <name evidence="2" type="ORF">S40285_10434</name>
</gene>
<dbReference type="SUPFAM" id="SSF69318">
    <property type="entry name" value="Integrin alpha N-terminal domain"/>
    <property type="match status" value="1"/>
</dbReference>
<dbReference type="InParanoid" id="A0A084R1Q1"/>
<feature type="compositionally biased region" description="Polar residues" evidence="1">
    <location>
        <begin position="188"/>
        <end position="197"/>
    </location>
</feature>
<name>A0A084R1Q1_STAC4</name>
<dbReference type="Proteomes" id="UP000028524">
    <property type="component" value="Unassembled WGS sequence"/>
</dbReference>
<protein>
    <submittedName>
        <fullName evidence="2">Uncharacterized protein</fullName>
    </submittedName>
</protein>
<proteinExistence type="predicted"/>
<organism evidence="2 3">
    <name type="scientific">Stachybotrys chlorohalonatus (strain IBT 40285)</name>
    <dbReference type="NCBI Taxonomy" id="1283841"/>
    <lineage>
        <taxon>Eukaryota</taxon>
        <taxon>Fungi</taxon>
        <taxon>Dikarya</taxon>
        <taxon>Ascomycota</taxon>
        <taxon>Pezizomycotina</taxon>
        <taxon>Sordariomycetes</taxon>
        <taxon>Hypocreomycetidae</taxon>
        <taxon>Hypocreales</taxon>
        <taxon>Stachybotryaceae</taxon>
        <taxon>Stachybotrys</taxon>
    </lineage>
</organism>
<evidence type="ECO:0000256" key="1">
    <source>
        <dbReference type="SAM" id="MobiDB-lite"/>
    </source>
</evidence>
<dbReference type="InterPro" id="IPR028994">
    <property type="entry name" value="Integrin_alpha_N"/>
</dbReference>
<dbReference type="STRING" id="1283841.A0A084R1Q1"/>
<dbReference type="EMBL" id="KL659302">
    <property type="protein sequence ID" value="KFA70136.1"/>
    <property type="molecule type" value="Genomic_DNA"/>
</dbReference>
<dbReference type="AlphaFoldDB" id="A0A084R1Q1"/>
<keyword evidence="3" id="KW-1185">Reference proteome</keyword>
<dbReference type="HOGENOM" id="CLU_1384987_0_0_1"/>
<sequence>MSGTSSNRTDVWVLSGASGFQKITRKVETGHLETSAAQFDFALVEWNADGTLDLVVIRKNGTGSNSTEVHILSGASNFQKFILQTGTVLPETDETFSFGTGKCGTGCKPDLFAIKKSKISTNRTEVHVLSGASGSQDYVLQKGTALEETGAMHDFLVADWNADRCPGLIAVRKSDSTSKSTDGHQPIRNLSCTKKRH</sequence>
<accession>A0A084R1Q1</accession>
<reference evidence="2 3" key="1">
    <citation type="journal article" date="2014" name="BMC Genomics">
        <title>Comparative genome sequencing reveals chemotype-specific gene clusters in the toxigenic black mold Stachybotrys.</title>
        <authorList>
            <person name="Semeiks J."/>
            <person name="Borek D."/>
            <person name="Otwinowski Z."/>
            <person name="Grishin N.V."/>
        </authorList>
    </citation>
    <scope>NUCLEOTIDE SEQUENCE [LARGE SCALE GENOMIC DNA]</scope>
    <source>
        <strain evidence="2 3">IBT 40285</strain>
    </source>
</reference>
<feature type="region of interest" description="Disordered" evidence="1">
    <location>
        <begin position="174"/>
        <end position="197"/>
    </location>
</feature>
<evidence type="ECO:0000313" key="2">
    <source>
        <dbReference type="EMBL" id="KFA70136.1"/>
    </source>
</evidence>
<evidence type="ECO:0000313" key="3">
    <source>
        <dbReference type="Proteomes" id="UP000028524"/>
    </source>
</evidence>